<proteinExistence type="predicted"/>
<name>A0ABN7VCA0_GIGMA</name>
<reference evidence="6 7" key="1">
    <citation type="submission" date="2021-06" db="EMBL/GenBank/DDBJ databases">
        <authorList>
            <person name="Kallberg Y."/>
            <person name="Tangrot J."/>
            <person name="Rosling A."/>
        </authorList>
    </citation>
    <scope>NUCLEOTIDE SEQUENCE [LARGE SCALE GENOMIC DNA]</scope>
    <source>
        <strain evidence="6 7">120-4 pot B 10/14</strain>
    </source>
</reference>
<dbReference type="PANTHER" id="PTHR46481">
    <property type="entry name" value="ZINC FINGER BED DOMAIN-CONTAINING PROTEIN 4"/>
    <property type="match status" value="1"/>
</dbReference>
<evidence type="ECO:0000313" key="6">
    <source>
        <dbReference type="EMBL" id="CAG8751074.1"/>
    </source>
</evidence>
<keyword evidence="3" id="KW-0863">Zinc-finger</keyword>
<evidence type="ECO:0000313" key="7">
    <source>
        <dbReference type="Proteomes" id="UP000789901"/>
    </source>
</evidence>
<gene>
    <name evidence="6" type="ORF">GMARGA_LOCUS16397</name>
</gene>
<comment type="subcellular location">
    <subcellularLocation>
        <location evidence="1">Nucleus</location>
    </subcellularLocation>
</comment>
<dbReference type="InterPro" id="IPR052035">
    <property type="entry name" value="ZnF_BED_domain_contain"/>
</dbReference>
<evidence type="ECO:0000256" key="3">
    <source>
        <dbReference type="ARBA" id="ARBA00022771"/>
    </source>
</evidence>
<dbReference type="Proteomes" id="UP000789901">
    <property type="component" value="Unassembled WGS sequence"/>
</dbReference>
<accession>A0ABN7VCA0</accession>
<organism evidence="6 7">
    <name type="scientific">Gigaspora margarita</name>
    <dbReference type="NCBI Taxonomy" id="4874"/>
    <lineage>
        <taxon>Eukaryota</taxon>
        <taxon>Fungi</taxon>
        <taxon>Fungi incertae sedis</taxon>
        <taxon>Mucoromycota</taxon>
        <taxon>Glomeromycotina</taxon>
        <taxon>Glomeromycetes</taxon>
        <taxon>Diversisporales</taxon>
        <taxon>Gigasporaceae</taxon>
        <taxon>Gigaspora</taxon>
    </lineage>
</organism>
<dbReference type="PANTHER" id="PTHR46481:SF10">
    <property type="entry name" value="ZINC FINGER BED DOMAIN-CONTAINING PROTEIN 39"/>
    <property type="match status" value="1"/>
</dbReference>
<comment type="caution">
    <text evidence="6">The sequence shown here is derived from an EMBL/GenBank/DDBJ whole genome shotgun (WGS) entry which is preliminary data.</text>
</comment>
<evidence type="ECO:0000256" key="4">
    <source>
        <dbReference type="ARBA" id="ARBA00022833"/>
    </source>
</evidence>
<keyword evidence="7" id="KW-1185">Reference proteome</keyword>
<evidence type="ECO:0000256" key="2">
    <source>
        <dbReference type="ARBA" id="ARBA00022723"/>
    </source>
</evidence>
<dbReference type="SUPFAM" id="SSF53098">
    <property type="entry name" value="Ribonuclease H-like"/>
    <property type="match status" value="1"/>
</dbReference>
<evidence type="ECO:0000256" key="1">
    <source>
        <dbReference type="ARBA" id="ARBA00004123"/>
    </source>
</evidence>
<keyword evidence="5" id="KW-0539">Nucleus</keyword>
<dbReference type="EMBL" id="CAJVQB010011869">
    <property type="protein sequence ID" value="CAG8751074.1"/>
    <property type="molecule type" value="Genomic_DNA"/>
</dbReference>
<keyword evidence="4" id="KW-0862">Zinc</keyword>
<sequence length="190" mass="22064">MVATWIINHQRSLYIVEDTELIEILLYLNPTVQLVKVDAIKQTVMTLYSLEKHDMKIYLSNISSKLSFTLDLWISSNNKSFISLTGYYIDEDWNLKEIIIDFGLLNGKHDGTNLANRFYQVLEDYNIVSKFLAVTLDDATNNNVFVWELAIKIREDTNISWNPECLQFQCFNHILNLAVQAALDHIKEDV</sequence>
<feature type="non-terminal residue" evidence="6">
    <location>
        <position position="190"/>
    </location>
</feature>
<protein>
    <submittedName>
        <fullName evidence="6">36800_t:CDS:1</fullName>
    </submittedName>
</protein>
<dbReference type="InterPro" id="IPR012337">
    <property type="entry name" value="RNaseH-like_sf"/>
</dbReference>
<keyword evidence="2" id="KW-0479">Metal-binding</keyword>
<evidence type="ECO:0000256" key="5">
    <source>
        <dbReference type="ARBA" id="ARBA00023242"/>
    </source>
</evidence>